<reference evidence="2" key="1">
    <citation type="submission" date="2016-12" db="EMBL/GenBank/DDBJ databases">
        <authorList>
            <person name="Varghese N."/>
            <person name="Submissions S."/>
        </authorList>
    </citation>
    <scope>NUCLEOTIDE SEQUENCE [LARGE SCALE GENOMIC DNA]</scope>
    <source>
        <strain evidence="2">DSM 16779</strain>
    </source>
</reference>
<name>A0A1N6IZ78_9FLAO</name>
<organism evidence="1 2">
    <name type="scientific">Chryseobacterium scophthalmum</name>
    <dbReference type="NCBI Taxonomy" id="59733"/>
    <lineage>
        <taxon>Bacteria</taxon>
        <taxon>Pseudomonadati</taxon>
        <taxon>Bacteroidota</taxon>
        <taxon>Flavobacteriia</taxon>
        <taxon>Flavobacteriales</taxon>
        <taxon>Weeksellaceae</taxon>
        <taxon>Chryseobacterium group</taxon>
        <taxon>Chryseobacterium</taxon>
    </lineage>
</organism>
<evidence type="ECO:0000313" key="2">
    <source>
        <dbReference type="Proteomes" id="UP000184782"/>
    </source>
</evidence>
<dbReference type="STRING" id="59733.SAMN05421769_3948"/>
<dbReference type="RefSeq" id="WP_074232099.1">
    <property type="nucleotide sequence ID" value="NZ_FSRQ01000005.1"/>
</dbReference>
<sequence length="323" mass="39082">MNRILIIMHNYAGLSDLIKKNLEYLNYDNVDFLLYSDEKFRYKNWREQLNNIYRKTVLGDKKYKEILRKAFIENTLLEKAKRLPEYETILVITTDFFSEDFLNIIRTKTKKLIGNHWDGLNRTPNVYSKLKFFDKFYVFDKNDVDEKKNIFFLTNFFFNFEENNTQPTIKNDVFYIGTYVEERFKTLKEISAILSLKKITQKILLFSWDKREPEGEINFTNQFLTYDENMSWVKSSKALLDLKLKEHNGLSFRFFEALKYEKKLITDNPDVKNYDFYRQENIFIIDEDAEENLNSFIENPYQEIPAEIKNKYSFESWFKTLIS</sequence>
<keyword evidence="2" id="KW-1185">Reference proteome</keyword>
<evidence type="ECO:0000313" key="1">
    <source>
        <dbReference type="EMBL" id="SIO37293.1"/>
    </source>
</evidence>
<accession>A0A1N6IZ78</accession>
<dbReference type="AlphaFoldDB" id="A0A1N6IZ78"/>
<dbReference type="OrthoDB" id="3251881at2"/>
<evidence type="ECO:0008006" key="3">
    <source>
        <dbReference type="Google" id="ProtNLM"/>
    </source>
</evidence>
<protein>
    <recommendedName>
        <fullName evidence="3">Lipopolysaccharide biosynthesis protein</fullName>
    </recommendedName>
</protein>
<dbReference type="Proteomes" id="UP000184782">
    <property type="component" value="Unassembled WGS sequence"/>
</dbReference>
<dbReference type="EMBL" id="FSRQ01000005">
    <property type="protein sequence ID" value="SIO37293.1"/>
    <property type="molecule type" value="Genomic_DNA"/>
</dbReference>
<gene>
    <name evidence="1" type="ORF">SAMN05421769_3948</name>
</gene>
<proteinExistence type="predicted"/>